<protein>
    <submittedName>
        <fullName evidence="3">MFS transporter</fullName>
    </submittedName>
</protein>
<name>A0A410H5R1_9GAMM</name>
<feature type="transmembrane region" description="Helical" evidence="2">
    <location>
        <begin position="86"/>
        <end position="105"/>
    </location>
</feature>
<feature type="transmembrane region" description="Helical" evidence="2">
    <location>
        <begin position="365"/>
        <end position="387"/>
    </location>
</feature>
<dbReference type="RefSeq" id="WP_128385501.1">
    <property type="nucleotide sequence ID" value="NZ_CP035033.1"/>
</dbReference>
<dbReference type="PANTHER" id="PTHR11328">
    <property type="entry name" value="MAJOR FACILITATOR SUPERFAMILY DOMAIN-CONTAINING PROTEIN"/>
    <property type="match status" value="1"/>
</dbReference>
<dbReference type="GO" id="GO:0005886">
    <property type="term" value="C:plasma membrane"/>
    <property type="evidence" value="ECO:0007669"/>
    <property type="project" value="TreeGrafter"/>
</dbReference>
<feature type="transmembrane region" description="Helical" evidence="2">
    <location>
        <begin position="157"/>
        <end position="177"/>
    </location>
</feature>
<organism evidence="3 4">
    <name type="scientific">Hydrogenovibrio thermophilus</name>
    <dbReference type="NCBI Taxonomy" id="265883"/>
    <lineage>
        <taxon>Bacteria</taxon>
        <taxon>Pseudomonadati</taxon>
        <taxon>Pseudomonadota</taxon>
        <taxon>Gammaproteobacteria</taxon>
        <taxon>Thiotrichales</taxon>
        <taxon>Piscirickettsiaceae</taxon>
        <taxon>Hydrogenovibrio</taxon>
    </lineage>
</organism>
<feature type="transmembrane region" description="Helical" evidence="2">
    <location>
        <begin position="324"/>
        <end position="344"/>
    </location>
</feature>
<dbReference type="PANTHER" id="PTHR11328:SF24">
    <property type="entry name" value="MAJOR FACILITATOR SUPERFAMILY (MFS) PROFILE DOMAIN-CONTAINING PROTEIN"/>
    <property type="match status" value="1"/>
</dbReference>
<dbReference type="InterPro" id="IPR039672">
    <property type="entry name" value="MFS_2"/>
</dbReference>
<feature type="transmembrane region" description="Helical" evidence="2">
    <location>
        <begin position="273"/>
        <end position="292"/>
    </location>
</feature>
<keyword evidence="2" id="KW-1133">Transmembrane helix</keyword>
<comment type="similarity">
    <text evidence="1">Belongs to the sodium:galactoside symporter (TC 2.A.2) family.</text>
</comment>
<feature type="transmembrane region" description="Helical" evidence="2">
    <location>
        <begin position="237"/>
        <end position="261"/>
    </location>
</feature>
<keyword evidence="4" id="KW-1185">Reference proteome</keyword>
<dbReference type="AlphaFoldDB" id="A0A410H5R1"/>
<proteinExistence type="inferred from homology"/>
<accession>A0A410H5R1</accession>
<evidence type="ECO:0000256" key="2">
    <source>
        <dbReference type="SAM" id="Phobius"/>
    </source>
</evidence>
<dbReference type="KEGG" id="htr:EPV75_11640"/>
<feature type="transmembrane region" description="Helical" evidence="2">
    <location>
        <begin position="407"/>
        <end position="428"/>
    </location>
</feature>
<feature type="transmembrane region" description="Helical" evidence="2">
    <location>
        <begin position="299"/>
        <end position="318"/>
    </location>
</feature>
<dbReference type="Gene3D" id="1.20.1250.20">
    <property type="entry name" value="MFS general substrate transporter like domains"/>
    <property type="match status" value="2"/>
</dbReference>
<dbReference type="SUPFAM" id="SSF103473">
    <property type="entry name" value="MFS general substrate transporter"/>
    <property type="match status" value="1"/>
</dbReference>
<dbReference type="GO" id="GO:0015293">
    <property type="term" value="F:symporter activity"/>
    <property type="evidence" value="ECO:0007669"/>
    <property type="project" value="InterPro"/>
</dbReference>
<feature type="transmembrane region" description="Helical" evidence="2">
    <location>
        <begin position="189"/>
        <end position="207"/>
    </location>
</feature>
<evidence type="ECO:0000256" key="1">
    <source>
        <dbReference type="ARBA" id="ARBA00009617"/>
    </source>
</evidence>
<dbReference type="Proteomes" id="UP000285478">
    <property type="component" value="Chromosome"/>
</dbReference>
<evidence type="ECO:0000313" key="3">
    <source>
        <dbReference type="EMBL" id="QAB16263.1"/>
    </source>
</evidence>
<feature type="transmembrane region" description="Helical" evidence="2">
    <location>
        <begin position="20"/>
        <end position="39"/>
    </location>
</feature>
<reference evidence="3 4" key="1">
    <citation type="journal article" date="2018" name="Environ. Microbiol.">
        <title>Genomes of ubiquitous marine and hypersaline Hydrogenovibrio, Thiomicrorhabdus and Thiomicrospira spp. encode a diversity of mechanisms to sustain chemolithoautotrophy in heterogeneous environments.</title>
        <authorList>
            <person name="Scott K.M."/>
            <person name="Williams J."/>
            <person name="Porter C.M.B."/>
            <person name="Russel S."/>
            <person name="Harmer T.L."/>
            <person name="Paul J.H."/>
            <person name="Antonen K.M."/>
            <person name="Bridges M.K."/>
            <person name="Camper G.J."/>
            <person name="Campla C.K."/>
            <person name="Casella L.G."/>
            <person name="Chase E."/>
            <person name="Conrad J.W."/>
            <person name="Cruz M.C."/>
            <person name="Dunlap D.S."/>
            <person name="Duran L."/>
            <person name="Fahsbender E.M."/>
            <person name="Goldsmith D.B."/>
            <person name="Keeley R.F."/>
            <person name="Kondoff M.R."/>
            <person name="Kussy B.I."/>
            <person name="Lane M.K."/>
            <person name="Lawler S."/>
            <person name="Leigh B.A."/>
            <person name="Lewis C."/>
            <person name="Lostal L.M."/>
            <person name="Marking D."/>
            <person name="Mancera P.A."/>
            <person name="McClenthan E.C."/>
            <person name="McIntyre E.A."/>
            <person name="Mine J.A."/>
            <person name="Modi S."/>
            <person name="Moore B.D."/>
            <person name="Morgan W.A."/>
            <person name="Nelson K.M."/>
            <person name="Nguyen K.N."/>
            <person name="Ogburn N."/>
            <person name="Parrino D.G."/>
            <person name="Pedapudi A.D."/>
            <person name="Pelham R.P."/>
            <person name="Preece A.M."/>
            <person name="Rampersad E.A."/>
            <person name="Richardson J.C."/>
            <person name="Rodgers C.M."/>
            <person name="Schaffer B.L."/>
            <person name="Sheridan N.E."/>
            <person name="Solone M.R."/>
            <person name="Staley Z.R."/>
            <person name="Tabuchi M."/>
            <person name="Waide R.J."/>
            <person name="Wanjugi P.W."/>
            <person name="Young S."/>
            <person name="Clum A."/>
            <person name="Daum C."/>
            <person name="Huntemann M."/>
            <person name="Ivanova N."/>
            <person name="Kyrpides N."/>
            <person name="Mikhailova N."/>
            <person name="Palaniappan K."/>
            <person name="Pillay M."/>
            <person name="Reddy T.B.K."/>
            <person name="Shapiro N."/>
            <person name="Stamatis D."/>
            <person name="Varghese N."/>
            <person name="Woyke T."/>
            <person name="Boden R."/>
            <person name="Freyermuth S.K."/>
            <person name="Kerfeld C.A."/>
        </authorList>
    </citation>
    <scope>NUCLEOTIDE SEQUENCE [LARGE SCALE GENOMIC DNA]</scope>
    <source>
        <strain evidence="3 4">JR-2</strain>
    </source>
</reference>
<keyword evidence="2" id="KW-0812">Transmembrane</keyword>
<dbReference type="GO" id="GO:0008643">
    <property type="term" value="P:carbohydrate transport"/>
    <property type="evidence" value="ECO:0007669"/>
    <property type="project" value="InterPro"/>
</dbReference>
<sequence>MRFKPLTAGRKTGASWSVDVGYGLMGLPLALLGLPFYFYMPNYWYENWGVSLAAIGLALFVTRIADMVTDPLVGLYSDRWESRFGYLRQTQFGAVLLIVGTWPLFFPFASLFQQYTFGYLVVWSFVAFLGWTWLAVPYQAVVSRLTHDPDVKTRLTSFREGFGLAGVMLALSLPVILSETPTSQPVFEVLFGVLLVTLLVAVAVQSGRFRETLKRKRPDSVRVTSIRSLWRHHRWSFGIMPAYFFNGLANAFPATLFMFFVSDALQMEAQAGVLLAVFFVSGVLGLPFWFWLSTKVEKYQAWAFSMLFSAISFTGLIWVGVGDFYAYLAICVLTGWSLGADLALPSSLQVDLVHRLEKQSAQAAGTLFGLWGLLTKLAIALSLGIALPLMDLLGLEQGSTSAITALWWMYGVIPVCLKLFAVGWVLCFGRQWT</sequence>
<gene>
    <name evidence="3" type="ORF">EPV75_11640</name>
</gene>
<evidence type="ECO:0000313" key="4">
    <source>
        <dbReference type="Proteomes" id="UP000285478"/>
    </source>
</evidence>
<dbReference type="EMBL" id="CP035033">
    <property type="protein sequence ID" value="QAB16263.1"/>
    <property type="molecule type" value="Genomic_DNA"/>
</dbReference>
<keyword evidence="2" id="KW-0472">Membrane</keyword>
<dbReference type="Pfam" id="PF13347">
    <property type="entry name" value="MFS_2"/>
    <property type="match status" value="1"/>
</dbReference>
<dbReference type="InterPro" id="IPR036259">
    <property type="entry name" value="MFS_trans_sf"/>
</dbReference>
<feature type="transmembrane region" description="Helical" evidence="2">
    <location>
        <begin position="45"/>
        <end position="65"/>
    </location>
</feature>
<feature type="transmembrane region" description="Helical" evidence="2">
    <location>
        <begin position="117"/>
        <end position="136"/>
    </location>
</feature>